<dbReference type="CDD" id="cd00739">
    <property type="entry name" value="DHPS"/>
    <property type="match status" value="1"/>
</dbReference>
<evidence type="ECO:0000256" key="8">
    <source>
        <dbReference type="ARBA" id="ARBA00022723"/>
    </source>
</evidence>
<dbReference type="InterPro" id="IPR006390">
    <property type="entry name" value="DHP_synth_dom"/>
</dbReference>
<evidence type="ECO:0000256" key="12">
    <source>
        <dbReference type="RuleBase" id="RU361205"/>
    </source>
</evidence>
<reference evidence="14 15" key="1">
    <citation type="submission" date="2021-06" db="EMBL/GenBank/DDBJ databases">
        <title>Falsochrobactrum tianjin sp.nov., a new petroleum-degrading bacteria isolated from oily soils.</title>
        <authorList>
            <person name="Chen G."/>
            <person name="Chen H."/>
            <person name="Tian J."/>
            <person name="Qing J."/>
            <person name="Zhong L."/>
            <person name="Ma W."/>
            <person name="Song Y."/>
            <person name="Cui X."/>
            <person name="Yan B."/>
        </authorList>
    </citation>
    <scope>NUCLEOTIDE SEQUENCE [LARGE SCALE GENOMIC DNA]</scope>
    <source>
        <strain evidence="14 15">TDYN1</strain>
    </source>
</reference>
<comment type="cofactor">
    <cofactor evidence="2 12">
        <name>Mg(2+)</name>
        <dbReference type="ChEBI" id="CHEBI:18420"/>
    </cofactor>
</comment>
<evidence type="ECO:0000256" key="1">
    <source>
        <dbReference type="ARBA" id="ARBA00000012"/>
    </source>
</evidence>
<dbReference type="PANTHER" id="PTHR20941">
    <property type="entry name" value="FOLATE SYNTHESIS PROTEINS"/>
    <property type="match status" value="1"/>
</dbReference>
<dbReference type="EC" id="2.5.1.15" evidence="5 12"/>
<dbReference type="PROSITE" id="PS00793">
    <property type="entry name" value="DHPS_2"/>
    <property type="match status" value="1"/>
</dbReference>
<name>A0A949PNG1_9HYPH</name>
<evidence type="ECO:0000313" key="15">
    <source>
        <dbReference type="Proteomes" id="UP000752297"/>
    </source>
</evidence>
<dbReference type="GO" id="GO:0046654">
    <property type="term" value="P:tetrahydrofolate biosynthetic process"/>
    <property type="evidence" value="ECO:0007669"/>
    <property type="project" value="TreeGrafter"/>
</dbReference>
<keyword evidence="9 12" id="KW-0460">Magnesium</keyword>
<dbReference type="AlphaFoldDB" id="A0A949PNG1"/>
<keyword evidence="10 12" id="KW-0289">Folate biosynthesis</keyword>
<dbReference type="RefSeq" id="WP_217678486.1">
    <property type="nucleotide sequence ID" value="NZ_JAHRVA010000006.1"/>
</dbReference>
<dbReference type="GO" id="GO:0005829">
    <property type="term" value="C:cytosol"/>
    <property type="evidence" value="ECO:0007669"/>
    <property type="project" value="TreeGrafter"/>
</dbReference>
<dbReference type="GO" id="GO:0046872">
    <property type="term" value="F:metal ion binding"/>
    <property type="evidence" value="ECO:0007669"/>
    <property type="project" value="UniProtKB-KW"/>
</dbReference>
<dbReference type="Pfam" id="PF00809">
    <property type="entry name" value="Pterin_bind"/>
    <property type="match status" value="1"/>
</dbReference>
<evidence type="ECO:0000256" key="10">
    <source>
        <dbReference type="ARBA" id="ARBA00022909"/>
    </source>
</evidence>
<evidence type="ECO:0000256" key="7">
    <source>
        <dbReference type="ARBA" id="ARBA00022679"/>
    </source>
</evidence>
<evidence type="ECO:0000256" key="5">
    <source>
        <dbReference type="ARBA" id="ARBA00012458"/>
    </source>
</evidence>
<comment type="similarity">
    <text evidence="4 12">Belongs to the DHPS family.</text>
</comment>
<proteinExistence type="inferred from homology"/>
<dbReference type="NCBIfam" id="TIGR01496">
    <property type="entry name" value="DHPS"/>
    <property type="match status" value="1"/>
</dbReference>
<comment type="caution">
    <text evidence="14">The sequence shown here is derived from an EMBL/GenBank/DDBJ whole genome shotgun (WGS) entry which is preliminary data.</text>
</comment>
<evidence type="ECO:0000256" key="2">
    <source>
        <dbReference type="ARBA" id="ARBA00001946"/>
    </source>
</evidence>
<dbReference type="FunFam" id="3.20.20.20:FF:000006">
    <property type="entry name" value="Dihydropteroate synthase"/>
    <property type="match status" value="1"/>
</dbReference>
<keyword evidence="7 12" id="KW-0808">Transferase</keyword>
<evidence type="ECO:0000256" key="4">
    <source>
        <dbReference type="ARBA" id="ARBA00009503"/>
    </source>
</evidence>
<comment type="function">
    <text evidence="12">Catalyzes the condensation of para-aminobenzoate (pABA) with 6-hydroxymethyl-7,8-dihydropterin diphosphate (DHPt-PP) to form 7,8-dihydropteroate (H2Pte), the immediate precursor of folate derivatives.</text>
</comment>
<accession>A0A949PNG1</accession>
<evidence type="ECO:0000256" key="6">
    <source>
        <dbReference type="ARBA" id="ARBA00016919"/>
    </source>
</evidence>
<comment type="catalytic activity">
    <reaction evidence="1">
        <text>(7,8-dihydropterin-6-yl)methyl diphosphate + 4-aminobenzoate = 7,8-dihydropteroate + diphosphate</text>
        <dbReference type="Rhea" id="RHEA:19949"/>
        <dbReference type="ChEBI" id="CHEBI:17836"/>
        <dbReference type="ChEBI" id="CHEBI:17839"/>
        <dbReference type="ChEBI" id="CHEBI:33019"/>
        <dbReference type="ChEBI" id="CHEBI:72950"/>
        <dbReference type="EC" id="2.5.1.15"/>
    </reaction>
</comment>
<dbReference type="PROSITE" id="PS50972">
    <property type="entry name" value="PTERIN_BINDING"/>
    <property type="match status" value="1"/>
</dbReference>
<evidence type="ECO:0000256" key="11">
    <source>
        <dbReference type="ARBA" id="ARBA00030193"/>
    </source>
</evidence>
<organism evidence="14 15">
    <name type="scientific">Falsochrobactrum tianjinense</name>
    <dbReference type="NCBI Taxonomy" id="2706015"/>
    <lineage>
        <taxon>Bacteria</taxon>
        <taxon>Pseudomonadati</taxon>
        <taxon>Pseudomonadota</taxon>
        <taxon>Alphaproteobacteria</taxon>
        <taxon>Hyphomicrobiales</taxon>
        <taxon>Brucellaceae</taxon>
        <taxon>Falsochrobactrum</taxon>
    </lineage>
</organism>
<sequence>MMKQWQLAHGRSLPLGEKSVIMGILNVTPDSFSDGGRYTTLDKALALAEKMLEEGATIIDVGGESTRPGGASVDAETETARVVPVIAALTERFDCLVSVDTYRVSTARLAVKAGAHIVNDVWGLQKEPEIAQVAKDSGAGLVIMHTSRDRAVNPDVIADQSAFLDISLQIAQKSGIETSHIVLDPGFGFGKEAKENVGLMARLEELQRFGYPLLVGTSRKRFIGAITGQSEPLMRDIGTAATSVAMRLAGADIFRVHNVAFNRDALAVADAILQSKADTEQETRPCTQSAS</sequence>
<evidence type="ECO:0000256" key="9">
    <source>
        <dbReference type="ARBA" id="ARBA00022842"/>
    </source>
</evidence>
<keyword evidence="15" id="KW-1185">Reference proteome</keyword>
<comment type="pathway">
    <text evidence="3 12">Cofactor biosynthesis; tetrahydrofolate biosynthesis; 7,8-dihydrofolate from 2-amino-4-hydroxy-6-hydroxymethyl-7,8-dihydropteridine diphosphate and 4-aminobenzoate: step 1/2.</text>
</comment>
<dbReference type="InterPro" id="IPR045031">
    <property type="entry name" value="DHP_synth-like"/>
</dbReference>
<gene>
    <name evidence="14" type="primary">folP</name>
    <name evidence="14" type="ORF">KUG47_13385</name>
</gene>
<evidence type="ECO:0000259" key="13">
    <source>
        <dbReference type="PROSITE" id="PS50972"/>
    </source>
</evidence>
<feature type="domain" description="Pterin-binding" evidence="13">
    <location>
        <begin position="19"/>
        <end position="267"/>
    </location>
</feature>
<dbReference type="EMBL" id="JAHRVA010000006">
    <property type="protein sequence ID" value="MBV2144487.1"/>
    <property type="molecule type" value="Genomic_DNA"/>
</dbReference>
<dbReference type="PROSITE" id="PS00792">
    <property type="entry name" value="DHPS_1"/>
    <property type="match status" value="1"/>
</dbReference>
<dbReference type="Proteomes" id="UP000752297">
    <property type="component" value="Unassembled WGS sequence"/>
</dbReference>
<dbReference type="PANTHER" id="PTHR20941:SF1">
    <property type="entry name" value="FOLIC ACID SYNTHESIS PROTEIN FOL1"/>
    <property type="match status" value="1"/>
</dbReference>
<evidence type="ECO:0000256" key="3">
    <source>
        <dbReference type="ARBA" id="ARBA00004763"/>
    </source>
</evidence>
<evidence type="ECO:0000313" key="14">
    <source>
        <dbReference type="EMBL" id="MBV2144487.1"/>
    </source>
</evidence>
<protein>
    <recommendedName>
        <fullName evidence="6 12">Dihydropteroate synthase</fullName>
        <shortName evidence="12">DHPS</shortName>
        <ecNumber evidence="5 12">2.5.1.15</ecNumber>
    </recommendedName>
    <alternativeName>
        <fullName evidence="11 12">Dihydropteroate pyrophosphorylase</fullName>
    </alternativeName>
</protein>
<dbReference type="GO" id="GO:0004156">
    <property type="term" value="F:dihydropteroate synthase activity"/>
    <property type="evidence" value="ECO:0007669"/>
    <property type="project" value="UniProtKB-EC"/>
</dbReference>
<dbReference type="InterPro" id="IPR000489">
    <property type="entry name" value="Pterin-binding_dom"/>
</dbReference>
<keyword evidence="8 12" id="KW-0479">Metal-binding</keyword>
<dbReference type="GO" id="GO:0046656">
    <property type="term" value="P:folic acid biosynthetic process"/>
    <property type="evidence" value="ECO:0007669"/>
    <property type="project" value="UniProtKB-KW"/>
</dbReference>